<dbReference type="PANTHER" id="PTHR43441">
    <property type="entry name" value="RIBOSOMAL-PROTEIN-SERINE ACETYLTRANSFERASE"/>
    <property type="match status" value="1"/>
</dbReference>
<dbReference type="Proteomes" id="UP000002630">
    <property type="component" value="Unassembled WGS sequence"/>
</dbReference>
<sequence length="323" mass="35229">MEATPQTIGLVMGVVVFCCTLLAILLLLIYGGSFERMRQQAETYNGVGPSALKQSLKPRPELYDELLEAAKKLPRVPAAPPSHATGGGGIVAGEGELRGHQVTLRVLRAAEDAERLFEACNGSPAFDQAYDPELALWNLSPHGPFETVQDLKSSPLVQPLADGLRFTVFDRETGRVIGMAAILGNEPSCLRTEIGDIWLNPAFRETRALQDVHYLLLSHLFGLGYRRVERRVDAGDTDARIDLPAAGFHLEGVLKKHMIVKGCNRDTAMFSMVNSDWRDRAKAALEKMLAPDGGVNSNKAKARARARQTAVEAAEKSSKEKDA</sequence>
<feature type="domain" description="N-acetyltransferase" evidence="3">
    <location>
        <begin position="102"/>
        <end position="266"/>
    </location>
</feature>
<keyword evidence="2" id="KW-0812">Transmembrane</keyword>
<feature type="region of interest" description="Disordered" evidence="1">
    <location>
        <begin position="293"/>
        <end position="323"/>
    </location>
</feature>
<keyword evidence="5" id="KW-1185">Reference proteome</keyword>
<organism evidence="4 5">
    <name type="scientific">Ectocarpus siliculosus</name>
    <name type="common">Brown alga</name>
    <name type="synonym">Conferva siliculosa</name>
    <dbReference type="NCBI Taxonomy" id="2880"/>
    <lineage>
        <taxon>Eukaryota</taxon>
        <taxon>Sar</taxon>
        <taxon>Stramenopiles</taxon>
        <taxon>Ochrophyta</taxon>
        <taxon>PX clade</taxon>
        <taxon>Phaeophyceae</taxon>
        <taxon>Ectocarpales</taxon>
        <taxon>Ectocarpaceae</taxon>
        <taxon>Ectocarpus</taxon>
    </lineage>
</organism>
<dbReference type="PANTHER" id="PTHR43441:SF2">
    <property type="entry name" value="FAMILY ACETYLTRANSFERASE, PUTATIVE (AFU_ORTHOLOGUE AFUA_7G00850)-RELATED"/>
    <property type="match status" value="1"/>
</dbReference>
<evidence type="ECO:0000256" key="2">
    <source>
        <dbReference type="SAM" id="Phobius"/>
    </source>
</evidence>
<dbReference type="OrthoDB" id="41238at2759"/>
<dbReference type="GO" id="GO:0008999">
    <property type="term" value="F:protein-N-terminal-alanine acetyltransferase activity"/>
    <property type="evidence" value="ECO:0007669"/>
    <property type="project" value="TreeGrafter"/>
</dbReference>
<dbReference type="PROSITE" id="PS51186">
    <property type="entry name" value="GNAT"/>
    <property type="match status" value="1"/>
</dbReference>
<evidence type="ECO:0000256" key="1">
    <source>
        <dbReference type="SAM" id="MobiDB-lite"/>
    </source>
</evidence>
<accession>D8LCB8</accession>
<gene>
    <name evidence="4" type="ORF">Esi_0100_0071</name>
</gene>
<dbReference type="EMBL" id="FN649760">
    <property type="protein sequence ID" value="CBN78154.1"/>
    <property type="molecule type" value="Genomic_DNA"/>
</dbReference>
<dbReference type="InParanoid" id="D8LCB8"/>
<evidence type="ECO:0000313" key="4">
    <source>
        <dbReference type="EMBL" id="CBN78154.1"/>
    </source>
</evidence>
<keyword evidence="2" id="KW-0472">Membrane</keyword>
<dbReference type="InterPro" id="IPR000182">
    <property type="entry name" value="GNAT_dom"/>
</dbReference>
<dbReference type="InterPro" id="IPR051908">
    <property type="entry name" value="Ribosomal_N-acetyltransferase"/>
</dbReference>
<dbReference type="SUPFAM" id="SSF55729">
    <property type="entry name" value="Acyl-CoA N-acyltransferases (Nat)"/>
    <property type="match status" value="1"/>
</dbReference>
<dbReference type="Gene3D" id="3.40.630.30">
    <property type="match status" value="1"/>
</dbReference>
<dbReference type="AlphaFoldDB" id="D8LCB8"/>
<reference evidence="4 5" key="1">
    <citation type="journal article" date="2010" name="Nature">
        <title>The Ectocarpus genome and the independent evolution of multicellularity in brown algae.</title>
        <authorList>
            <person name="Cock J.M."/>
            <person name="Sterck L."/>
            <person name="Rouze P."/>
            <person name="Scornet D."/>
            <person name="Allen A.E."/>
            <person name="Amoutzias G."/>
            <person name="Anthouard V."/>
            <person name="Artiguenave F."/>
            <person name="Aury J.M."/>
            <person name="Badger J.H."/>
            <person name="Beszteri B."/>
            <person name="Billiau K."/>
            <person name="Bonnet E."/>
            <person name="Bothwell J.H."/>
            <person name="Bowler C."/>
            <person name="Boyen C."/>
            <person name="Brownlee C."/>
            <person name="Carrano C.J."/>
            <person name="Charrier B."/>
            <person name="Cho G.Y."/>
            <person name="Coelho S.M."/>
            <person name="Collen J."/>
            <person name="Corre E."/>
            <person name="Da Silva C."/>
            <person name="Delage L."/>
            <person name="Delaroque N."/>
            <person name="Dittami S.M."/>
            <person name="Doulbeau S."/>
            <person name="Elias M."/>
            <person name="Farnham G."/>
            <person name="Gachon C.M."/>
            <person name="Gschloessl B."/>
            <person name="Heesch S."/>
            <person name="Jabbari K."/>
            <person name="Jubin C."/>
            <person name="Kawai H."/>
            <person name="Kimura K."/>
            <person name="Kloareg B."/>
            <person name="Kupper F.C."/>
            <person name="Lang D."/>
            <person name="Le Bail A."/>
            <person name="Leblanc C."/>
            <person name="Lerouge P."/>
            <person name="Lohr M."/>
            <person name="Lopez P.J."/>
            <person name="Martens C."/>
            <person name="Maumus F."/>
            <person name="Michel G."/>
            <person name="Miranda-Saavedra D."/>
            <person name="Morales J."/>
            <person name="Moreau H."/>
            <person name="Motomura T."/>
            <person name="Nagasato C."/>
            <person name="Napoli C.A."/>
            <person name="Nelson D.R."/>
            <person name="Nyvall-Collen P."/>
            <person name="Peters A.F."/>
            <person name="Pommier C."/>
            <person name="Potin P."/>
            <person name="Poulain J."/>
            <person name="Quesneville H."/>
            <person name="Read B."/>
            <person name="Rensing S.A."/>
            <person name="Ritter A."/>
            <person name="Rousvoal S."/>
            <person name="Samanta M."/>
            <person name="Samson G."/>
            <person name="Schroeder D.C."/>
            <person name="Segurens B."/>
            <person name="Strittmatter M."/>
            <person name="Tonon T."/>
            <person name="Tregear J.W."/>
            <person name="Valentin K."/>
            <person name="von Dassow P."/>
            <person name="Yamagishi T."/>
            <person name="Van de Peer Y."/>
            <person name="Wincker P."/>
        </authorList>
    </citation>
    <scope>NUCLEOTIDE SEQUENCE [LARGE SCALE GENOMIC DNA]</scope>
    <source>
        <strain evidence="5">Ec32 / CCAP1310/4</strain>
    </source>
</reference>
<protein>
    <recommendedName>
        <fullName evidence="3">N-acetyltransferase domain-containing protein</fullName>
    </recommendedName>
</protein>
<proteinExistence type="predicted"/>
<feature type="transmembrane region" description="Helical" evidence="2">
    <location>
        <begin position="6"/>
        <end position="30"/>
    </location>
</feature>
<evidence type="ECO:0000259" key="3">
    <source>
        <dbReference type="PROSITE" id="PS51186"/>
    </source>
</evidence>
<dbReference type="GO" id="GO:1990189">
    <property type="term" value="F:protein N-terminal-serine acetyltransferase activity"/>
    <property type="evidence" value="ECO:0007669"/>
    <property type="project" value="TreeGrafter"/>
</dbReference>
<keyword evidence="2" id="KW-1133">Transmembrane helix</keyword>
<feature type="compositionally biased region" description="Basic and acidic residues" evidence="1">
    <location>
        <begin position="313"/>
        <end position="323"/>
    </location>
</feature>
<dbReference type="STRING" id="2880.D8LCB8"/>
<evidence type="ECO:0000313" key="5">
    <source>
        <dbReference type="Proteomes" id="UP000002630"/>
    </source>
</evidence>
<name>D8LCB8_ECTSI</name>
<dbReference type="eggNOG" id="ENOG502RYT8">
    <property type="taxonomic scope" value="Eukaryota"/>
</dbReference>
<dbReference type="InterPro" id="IPR016181">
    <property type="entry name" value="Acyl_CoA_acyltransferase"/>
</dbReference>